<feature type="transmembrane region" description="Helical" evidence="2">
    <location>
        <begin position="119"/>
        <end position="140"/>
    </location>
</feature>
<keyword evidence="4" id="KW-1185">Reference proteome</keyword>
<keyword evidence="2" id="KW-0472">Membrane</keyword>
<feature type="region of interest" description="Disordered" evidence="1">
    <location>
        <begin position="1"/>
        <end position="31"/>
    </location>
</feature>
<protein>
    <submittedName>
        <fullName evidence="3">DUF4190 domain-containing protein</fullName>
    </submittedName>
</protein>
<feature type="transmembrane region" description="Helical" evidence="2">
    <location>
        <begin position="37"/>
        <end position="59"/>
    </location>
</feature>
<organism evidence="3 4">
    <name type="scientific">Bailinhaonella thermotolerans</name>
    <dbReference type="NCBI Taxonomy" id="1070861"/>
    <lineage>
        <taxon>Bacteria</taxon>
        <taxon>Bacillati</taxon>
        <taxon>Actinomycetota</taxon>
        <taxon>Actinomycetes</taxon>
        <taxon>Streptosporangiales</taxon>
        <taxon>Streptosporangiaceae</taxon>
        <taxon>Bailinhaonella</taxon>
    </lineage>
</organism>
<evidence type="ECO:0000256" key="2">
    <source>
        <dbReference type="SAM" id="Phobius"/>
    </source>
</evidence>
<keyword evidence="2" id="KW-1133">Transmembrane helix</keyword>
<comment type="caution">
    <text evidence="3">The sequence shown here is derived from an EMBL/GenBank/DDBJ whole genome shotgun (WGS) entry which is preliminary data.</text>
</comment>
<reference evidence="3 4" key="1">
    <citation type="submission" date="2018-09" db="EMBL/GenBank/DDBJ databases">
        <title>YIM 75507 draft genome.</title>
        <authorList>
            <person name="Tang S."/>
            <person name="Feng Y."/>
        </authorList>
    </citation>
    <scope>NUCLEOTIDE SEQUENCE [LARGE SCALE GENOMIC DNA]</scope>
    <source>
        <strain evidence="3 4">YIM 75507</strain>
    </source>
</reference>
<gene>
    <name evidence="3" type="ORF">D5H75_23520</name>
</gene>
<proteinExistence type="predicted"/>
<dbReference type="EMBL" id="QZEY01000009">
    <property type="protein sequence ID" value="RJL30525.1"/>
    <property type="molecule type" value="Genomic_DNA"/>
</dbReference>
<sequence>MATPVPPPEAPQQLGGYWAPPGLPGTPPGPPRRRDGFGVAAVVLGGFGTVFGLAPFLLWLMGVLDFDSPTVILLVVLLPVVVGLAGVLGLASLVFGLVGHGEARKGRASNKGMALTGTGLGGLALMLAALSVVVAVTALAGDRDRVTGAEARGRDVTPTAPPNREAPERVEPLRFGQTHVYDDGVKVTVSEPRPYKLDEFAIGHEKGDLAVQVRITIVNGGAEAIDDLAALPHVRDAAGQVPENIFDARGATKPATGALLPGRRAVAQVTLSVDPDKAGELQVEISPTPEYDSVVWIGPADGGARPS</sequence>
<dbReference type="OrthoDB" id="4319873at2"/>
<dbReference type="RefSeq" id="WP_119928673.1">
    <property type="nucleotide sequence ID" value="NZ_QZEY01000009.1"/>
</dbReference>
<accession>A0A3A4AQ37</accession>
<name>A0A3A4AQ37_9ACTN</name>
<keyword evidence="2" id="KW-0812">Transmembrane</keyword>
<dbReference type="AlphaFoldDB" id="A0A3A4AQ37"/>
<feature type="compositionally biased region" description="Pro residues" evidence="1">
    <location>
        <begin position="1"/>
        <end position="10"/>
    </location>
</feature>
<evidence type="ECO:0000256" key="1">
    <source>
        <dbReference type="SAM" id="MobiDB-lite"/>
    </source>
</evidence>
<feature type="compositionally biased region" description="Pro residues" evidence="1">
    <location>
        <begin position="21"/>
        <end position="30"/>
    </location>
</feature>
<evidence type="ECO:0000313" key="3">
    <source>
        <dbReference type="EMBL" id="RJL30525.1"/>
    </source>
</evidence>
<feature type="transmembrane region" description="Helical" evidence="2">
    <location>
        <begin position="71"/>
        <end position="98"/>
    </location>
</feature>
<evidence type="ECO:0000313" key="4">
    <source>
        <dbReference type="Proteomes" id="UP000265768"/>
    </source>
</evidence>
<dbReference type="Proteomes" id="UP000265768">
    <property type="component" value="Unassembled WGS sequence"/>
</dbReference>